<dbReference type="GO" id="GO:0005655">
    <property type="term" value="C:nucleolar ribonuclease P complex"/>
    <property type="evidence" value="ECO:0007669"/>
    <property type="project" value="InterPro"/>
</dbReference>
<dbReference type="GO" id="GO:0034965">
    <property type="term" value="P:intronic box C/D snoRNA processing"/>
    <property type="evidence" value="ECO:0007669"/>
    <property type="project" value="TreeGrafter"/>
</dbReference>
<evidence type="ECO:0000256" key="3">
    <source>
        <dbReference type="ARBA" id="ARBA00023242"/>
    </source>
</evidence>
<dbReference type="PANTHER" id="PTHR28256">
    <property type="entry name" value="RIBONUCLEASES P/MRP PROTEIN SUBUNIT POP7"/>
    <property type="match status" value="1"/>
</dbReference>
<evidence type="ECO:0000313" key="5">
    <source>
        <dbReference type="Proteomes" id="UP001360560"/>
    </source>
</evidence>
<sequence>MAIKNKKIENAKIIKHKPPSAFKYSNTNKIFKLKASSPFMSSVKQIQKKLSQIEKSIVLANARNKGANIVKEKYLTVVGLQKVIPKLLQVACYFQERHHRVEILTKTVNTIDEFQIRNSSQPSQGAVDRNCDTGEIVEATSSCLINDSGSEEEEEEEVEESLIRKRSIAGLELKIHISSV</sequence>
<dbReference type="GO" id="GO:0000294">
    <property type="term" value="P:nuclear-transcribed mRNA catabolic process, RNase MRP-dependent"/>
    <property type="evidence" value="ECO:0007669"/>
    <property type="project" value="TreeGrafter"/>
</dbReference>
<dbReference type="RefSeq" id="XP_064852162.1">
    <property type="nucleotide sequence ID" value="XM_064996090.1"/>
</dbReference>
<dbReference type="Pfam" id="PF12328">
    <property type="entry name" value="Rpp20"/>
    <property type="match status" value="1"/>
</dbReference>
<dbReference type="GO" id="GO:0000172">
    <property type="term" value="C:ribonuclease MRP complex"/>
    <property type="evidence" value="ECO:0007669"/>
    <property type="project" value="InterPro"/>
</dbReference>
<dbReference type="GO" id="GO:0001682">
    <property type="term" value="P:tRNA 5'-leader removal"/>
    <property type="evidence" value="ECO:0007669"/>
    <property type="project" value="InterPro"/>
</dbReference>
<evidence type="ECO:0000256" key="2">
    <source>
        <dbReference type="ARBA" id="ARBA00022694"/>
    </source>
</evidence>
<dbReference type="InterPro" id="IPR020241">
    <property type="entry name" value="RNase_P/MRP_Pop7_fungi"/>
</dbReference>
<dbReference type="InterPro" id="IPR014612">
    <property type="entry name" value="Pop7/Rpp20"/>
</dbReference>
<gene>
    <name evidence="4" type="ORF">DASC09_024870</name>
</gene>
<dbReference type="Proteomes" id="UP001360560">
    <property type="component" value="Unassembled WGS sequence"/>
</dbReference>
<name>A0AAV5QKL9_9ASCO</name>
<accession>A0AAV5QKL9</accession>
<dbReference type="GO" id="GO:0000171">
    <property type="term" value="F:ribonuclease MRP activity"/>
    <property type="evidence" value="ECO:0007669"/>
    <property type="project" value="TreeGrafter"/>
</dbReference>
<dbReference type="AlphaFoldDB" id="A0AAV5QKL9"/>
<dbReference type="InterPro" id="IPR036882">
    <property type="entry name" value="Alba-like_dom_sf"/>
</dbReference>
<proteinExistence type="predicted"/>
<dbReference type="GO" id="GO:0004526">
    <property type="term" value="F:ribonuclease P activity"/>
    <property type="evidence" value="ECO:0007669"/>
    <property type="project" value="TreeGrafter"/>
</dbReference>
<dbReference type="PANTHER" id="PTHR28256:SF1">
    <property type="entry name" value="RIBONUCLEASES P_MRP PROTEIN SUBUNIT POP7"/>
    <property type="match status" value="1"/>
</dbReference>
<dbReference type="GO" id="GO:0003723">
    <property type="term" value="F:RNA binding"/>
    <property type="evidence" value="ECO:0007669"/>
    <property type="project" value="TreeGrafter"/>
</dbReference>
<dbReference type="EMBL" id="BTFZ01000004">
    <property type="protein sequence ID" value="GMM35162.1"/>
    <property type="molecule type" value="Genomic_DNA"/>
</dbReference>
<reference evidence="4 5" key="1">
    <citation type="journal article" date="2023" name="Elife">
        <title>Identification of key yeast species and microbe-microbe interactions impacting larval growth of Drosophila in the wild.</title>
        <authorList>
            <person name="Mure A."/>
            <person name="Sugiura Y."/>
            <person name="Maeda R."/>
            <person name="Honda K."/>
            <person name="Sakurai N."/>
            <person name="Takahashi Y."/>
            <person name="Watada M."/>
            <person name="Katoh T."/>
            <person name="Gotoh A."/>
            <person name="Gotoh Y."/>
            <person name="Taniguchi I."/>
            <person name="Nakamura K."/>
            <person name="Hayashi T."/>
            <person name="Katayama T."/>
            <person name="Uemura T."/>
            <person name="Hattori Y."/>
        </authorList>
    </citation>
    <scope>NUCLEOTIDE SEQUENCE [LARGE SCALE GENOMIC DNA]</scope>
    <source>
        <strain evidence="4 5">SC-9</strain>
    </source>
</reference>
<keyword evidence="5" id="KW-1185">Reference proteome</keyword>
<protein>
    <submittedName>
        <fullName evidence="4">Uncharacterized protein</fullName>
    </submittedName>
</protein>
<comment type="subcellular location">
    <subcellularLocation>
        <location evidence="1">Nucleus</location>
    </subcellularLocation>
</comment>
<evidence type="ECO:0000256" key="1">
    <source>
        <dbReference type="ARBA" id="ARBA00004123"/>
    </source>
</evidence>
<keyword evidence="3" id="KW-0539">Nucleus</keyword>
<comment type="caution">
    <text evidence="4">The sequence shown here is derived from an EMBL/GenBank/DDBJ whole genome shotgun (WGS) entry which is preliminary data.</text>
</comment>
<organism evidence="4 5">
    <name type="scientific">Saccharomycopsis crataegensis</name>
    <dbReference type="NCBI Taxonomy" id="43959"/>
    <lineage>
        <taxon>Eukaryota</taxon>
        <taxon>Fungi</taxon>
        <taxon>Dikarya</taxon>
        <taxon>Ascomycota</taxon>
        <taxon>Saccharomycotina</taxon>
        <taxon>Saccharomycetes</taxon>
        <taxon>Saccharomycopsidaceae</taxon>
        <taxon>Saccharomycopsis</taxon>
    </lineage>
</organism>
<keyword evidence="2" id="KW-0819">tRNA processing</keyword>
<dbReference type="Gene3D" id="3.30.110.20">
    <property type="entry name" value="Alba-like domain"/>
    <property type="match status" value="1"/>
</dbReference>
<dbReference type="GeneID" id="90073141"/>
<dbReference type="GO" id="GO:0006364">
    <property type="term" value="P:rRNA processing"/>
    <property type="evidence" value="ECO:0007669"/>
    <property type="project" value="TreeGrafter"/>
</dbReference>
<evidence type="ECO:0000313" key="4">
    <source>
        <dbReference type="EMBL" id="GMM35162.1"/>
    </source>
</evidence>